<proteinExistence type="predicted"/>
<gene>
    <name evidence="1" type="ORF">Zm00014a_039337</name>
</gene>
<dbReference type="AlphaFoldDB" id="A0A317Y4T4"/>
<sequence length="17" mass="2151">MRRDDPSNKIVWFRVKC</sequence>
<reference evidence="1" key="1">
    <citation type="journal article" date="2018" name="Nat. Genet.">
        <title>Extensive intraspecific gene order and gene structural variations between Mo17 and other maize genomes.</title>
        <authorList>
            <person name="Sun S."/>
            <person name="Zhou Y."/>
            <person name="Chen J."/>
            <person name="Shi J."/>
            <person name="Zhao H."/>
            <person name="Zhao H."/>
            <person name="Song W."/>
            <person name="Zhang M."/>
            <person name="Cui Y."/>
            <person name="Dong X."/>
            <person name="Liu H."/>
            <person name="Ma X."/>
            <person name="Jiao Y."/>
            <person name="Wang B."/>
            <person name="Wei X."/>
            <person name="Stein J.C."/>
            <person name="Glaubitz J.C."/>
            <person name="Lu F."/>
            <person name="Yu G."/>
            <person name="Liang C."/>
            <person name="Fengler K."/>
            <person name="Li B."/>
            <person name="Rafalski A."/>
            <person name="Schnable P.S."/>
            <person name="Ware D.H."/>
            <person name="Buckler E.S."/>
            <person name="Lai J."/>
        </authorList>
    </citation>
    <scope>NUCLEOTIDE SEQUENCE [LARGE SCALE GENOMIC DNA]</scope>
    <source>
        <tissue evidence="1">Seedling</tissue>
    </source>
</reference>
<organism evidence="1">
    <name type="scientific">Zea mays</name>
    <name type="common">Maize</name>
    <dbReference type="NCBI Taxonomy" id="4577"/>
    <lineage>
        <taxon>Eukaryota</taxon>
        <taxon>Viridiplantae</taxon>
        <taxon>Streptophyta</taxon>
        <taxon>Embryophyta</taxon>
        <taxon>Tracheophyta</taxon>
        <taxon>Spermatophyta</taxon>
        <taxon>Magnoliopsida</taxon>
        <taxon>Liliopsida</taxon>
        <taxon>Poales</taxon>
        <taxon>Poaceae</taxon>
        <taxon>PACMAD clade</taxon>
        <taxon>Panicoideae</taxon>
        <taxon>Andropogonodae</taxon>
        <taxon>Andropogoneae</taxon>
        <taxon>Tripsacinae</taxon>
        <taxon>Zea</taxon>
    </lineage>
</organism>
<dbReference type="Proteomes" id="UP000251960">
    <property type="component" value="Chromosome 1"/>
</dbReference>
<protein>
    <submittedName>
        <fullName evidence="1">Uncharacterized protein</fullName>
    </submittedName>
</protein>
<evidence type="ECO:0000313" key="1">
    <source>
        <dbReference type="EMBL" id="PWZ53363.1"/>
    </source>
</evidence>
<accession>A0A317Y4T4</accession>
<comment type="caution">
    <text evidence="1">The sequence shown here is derived from an EMBL/GenBank/DDBJ whole genome shotgun (WGS) entry which is preliminary data.</text>
</comment>
<dbReference type="EMBL" id="NCVQ01000001">
    <property type="protein sequence ID" value="PWZ53363.1"/>
    <property type="molecule type" value="Genomic_DNA"/>
</dbReference>
<name>A0A317Y4T4_MAIZE</name>